<proteinExistence type="predicted"/>
<dbReference type="Proteomes" id="UP000195152">
    <property type="component" value="Unassembled WGS sequence"/>
</dbReference>
<dbReference type="RefSeq" id="WP_086401330.1">
    <property type="nucleotide sequence ID" value="NZ_NFCF01000069.1"/>
</dbReference>
<evidence type="ECO:0000313" key="1">
    <source>
        <dbReference type="EMBL" id="OTW49510.1"/>
    </source>
</evidence>
<gene>
    <name evidence="1" type="ORF">BK699_11225</name>
</gene>
<evidence type="ECO:0000313" key="2">
    <source>
        <dbReference type="Proteomes" id="UP000195152"/>
    </source>
</evidence>
<name>A0A242WCF9_BACTU</name>
<protein>
    <submittedName>
        <fullName evidence="1">Transcriptional regulator</fullName>
    </submittedName>
</protein>
<sequence length="73" mass="8719">MFFKDNKTLLKKWLDRHEIEQKEILKATKISSATLTKACRDKTYIPTPLVMKKLLKAIRKVDPYAQPHDFWKM</sequence>
<comment type="caution">
    <text evidence="1">The sequence shown here is derived from an EMBL/GenBank/DDBJ whole genome shotgun (WGS) entry which is preliminary data.</text>
</comment>
<accession>A0A242WCF9</accession>
<organism evidence="1 2">
    <name type="scientific">Bacillus thuringiensis serovar mexicanensis</name>
    <dbReference type="NCBI Taxonomy" id="180868"/>
    <lineage>
        <taxon>Bacteria</taxon>
        <taxon>Bacillati</taxon>
        <taxon>Bacillota</taxon>
        <taxon>Bacilli</taxon>
        <taxon>Bacillales</taxon>
        <taxon>Bacillaceae</taxon>
        <taxon>Bacillus</taxon>
        <taxon>Bacillus cereus group</taxon>
    </lineage>
</organism>
<dbReference type="EMBL" id="NFCF01000069">
    <property type="protein sequence ID" value="OTW49510.1"/>
    <property type="molecule type" value="Genomic_DNA"/>
</dbReference>
<dbReference type="AlphaFoldDB" id="A0A242WCF9"/>
<reference evidence="1 2" key="1">
    <citation type="submission" date="2016-10" db="EMBL/GenBank/DDBJ databases">
        <title>Comparative genomics of Bacillus thuringiensis reveals a path to pathogens against multiple invertebrate hosts.</title>
        <authorList>
            <person name="Zheng J."/>
            <person name="Gao Q."/>
            <person name="Liu H."/>
            <person name="Peng D."/>
            <person name="Ruan L."/>
            <person name="Sun M."/>
        </authorList>
    </citation>
    <scope>NUCLEOTIDE SEQUENCE [LARGE SCALE GENOMIC DNA]</scope>
    <source>
        <strain evidence="1">BGSC 4AC1</strain>
    </source>
</reference>